<name>D0L6B9_GORB4</name>
<dbReference type="EMBL" id="CP001802">
    <property type="protein sequence ID" value="ACY20676.1"/>
    <property type="molecule type" value="Genomic_DNA"/>
</dbReference>
<sequence>MSAGGVDSARSFRSRRSAAVAVGAMEDLQLGEGRAYVVGGKQIAVFRMTDGTLHATDAVCPHRGGPLADGQFDLGAVVCPLHQYAFSFGDGSCRNGDVGAVGVYRAEDRDGQILVWV</sequence>
<dbReference type="STRING" id="526226.Gbro_1393"/>
<dbReference type="HOGENOM" id="CLU_055690_5_1_11"/>
<dbReference type="GO" id="GO:0004497">
    <property type="term" value="F:monooxygenase activity"/>
    <property type="evidence" value="ECO:0007669"/>
    <property type="project" value="UniProtKB-ARBA"/>
</dbReference>
<evidence type="ECO:0000259" key="5">
    <source>
        <dbReference type="PROSITE" id="PS51296"/>
    </source>
</evidence>
<dbReference type="InterPro" id="IPR017941">
    <property type="entry name" value="Rieske_2Fe-2S"/>
</dbReference>
<reference evidence="6 7" key="2">
    <citation type="journal article" date="2010" name="Stand. Genomic Sci.">
        <title>Complete genome sequence of Gordonia bronchialis type strain (3410).</title>
        <authorList>
            <person name="Ivanova N."/>
            <person name="Sikorski J."/>
            <person name="Jando M."/>
            <person name="Lapidus A."/>
            <person name="Nolan M."/>
            <person name="Lucas S."/>
            <person name="Del Rio T.G."/>
            <person name="Tice H."/>
            <person name="Copeland A."/>
            <person name="Cheng J.F."/>
            <person name="Chen F."/>
            <person name="Bruce D."/>
            <person name="Goodwin L."/>
            <person name="Pitluck S."/>
            <person name="Mavromatis K."/>
            <person name="Ovchinnikova G."/>
            <person name="Pati A."/>
            <person name="Chen A."/>
            <person name="Palaniappan K."/>
            <person name="Land M."/>
            <person name="Hauser L."/>
            <person name="Chang Y.J."/>
            <person name="Jeffries C.D."/>
            <person name="Chain P."/>
            <person name="Saunders E."/>
            <person name="Han C."/>
            <person name="Detter J.C."/>
            <person name="Brettin T."/>
            <person name="Rohde M."/>
            <person name="Goker M."/>
            <person name="Bristow J."/>
            <person name="Eisen J.A."/>
            <person name="Markowitz V."/>
            <person name="Hugenholtz P."/>
            <person name="Klenk H.P."/>
            <person name="Kyrpides N.C."/>
        </authorList>
    </citation>
    <scope>NUCLEOTIDE SEQUENCE [LARGE SCALE GENOMIC DNA]</scope>
    <source>
        <strain evidence="7">ATCC 25592 / DSM 43247 / BCRC 13721 / JCM 3198 / KCTC 3076 / NBRC 16047 / NCTC 10667</strain>
    </source>
</reference>
<evidence type="ECO:0000256" key="4">
    <source>
        <dbReference type="ARBA" id="ARBA00023014"/>
    </source>
</evidence>
<dbReference type="GO" id="GO:0016705">
    <property type="term" value="F:oxidoreductase activity, acting on paired donors, with incorporation or reduction of molecular oxygen"/>
    <property type="evidence" value="ECO:0007669"/>
    <property type="project" value="UniProtKB-ARBA"/>
</dbReference>
<dbReference type="GO" id="GO:0046872">
    <property type="term" value="F:metal ion binding"/>
    <property type="evidence" value="ECO:0007669"/>
    <property type="project" value="UniProtKB-KW"/>
</dbReference>
<organism evidence="6 7">
    <name type="scientific">Gordonia bronchialis (strain ATCC 25592 / DSM 43247 / BCRC 13721 / JCM 3198 / KCTC 3076 / NBRC 16047 / NCTC 10667)</name>
    <name type="common">Rhodococcus bronchialis</name>
    <dbReference type="NCBI Taxonomy" id="526226"/>
    <lineage>
        <taxon>Bacteria</taxon>
        <taxon>Bacillati</taxon>
        <taxon>Actinomycetota</taxon>
        <taxon>Actinomycetes</taxon>
        <taxon>Mycobacteriales</taxon>
        <taxon>Gordoniaceae</taxon>
        <taxon>Gordonia</taxon>
    </lineage>
</organism>
<evidence type="ECO:0000256" key="3">
    <source>
        <dbReference type="ARBA" id="ARBA00023004"/>
    </source>
</evidence>
<keyword evidence="2" id="KW-0479">Metal-binding</keyword>
<keyword evidence="1" id="KW-0001">2Fe-2S</keyword>
<evidence type="ECO:0000256" key="1">
    <source>
        <dbReference type="ARBA" id="ARBA00022714"/>
    </source>
</evidence>
<dbReference type="SUPFAM" id="SSF50022">
    <property type="entry name" value="ISP domain"/>
    <property type="match status" value="1"/>
</dbReference>
<dbReference type="eggNOG" id="COG2146">
    <property type="taxonomic scope" value="Bacteria"/>
</dbReference>
<dbReference type="Gene3D" id="2.102.10.10">
    <property type="entry name" value="Rieske [2Fe-2S] iron-sulphur domain"/>
    <property type="match status" value="1"/>
</dbReference>
<dbReference type="AlphaFoldDB" id="D0L6B9"/>
<dbReference type="PANTHER" id="PTHR21496:SF23">
    <property type="entry name" value="3-PHENYLPROPIONATE_CINNAMIC ACID DIOXYGENASE FERREDOXIN SUBUNIT"/>
    <property type="match status" value="1"/>
</dbReference>
<evidence type="ECO:0000313" key="7">
    <source>
        <dbReference type="Proteomes" id="UP000001219"/>
    </source>
</evidence>
<evidence type="ECO:0000256" key="2">
    <source>
        <dbReference type="ARBA" id="ARBA00022723"/>
    </source>
</evidence>
<dbReference type="OrthoDB" id="147178at2"/>
<keyword evidence="7" id="KW-1185">Reference proteome</keyword>
<dbReference type="PANTHER" id="PTHR21496">
    <property type="entry name" value="FERREDOXIN-RELATED"/>
    <property type="match status" value="1"/>
</dbReference>
<dbReference type="KEGG" id="gbr:Gbro_1393"/>
<proteinExistence type="predicted"/>
<dbReference type="InterPro" id="IPR036922">
    <property type="entry name" value="Rieske_2Fe-2S_sf"/>
</dbReference>
<keyword evidence="4" id="KW-0411">Iron-sulfur</keyword>
<dbReference type="GO" id="GO:0051537">
    <property type="term" value="F:2 iron, 2 sulfur cluster binding"/>
    <property type="evidence" value="ECO:0007669"/>
    <property type="project" value="UniProtKB-KW"/>
</dbReference>
<protein>
    <submittedName>
        <fullName evidence="6">Rieske (2Fe-2S) iron-sulphur domain protein</fullName>
    </submittedName>
</protein>
<dbReference type="Pfam" id="PF00355">
    <property type="entry name" value="Rieske"/>
    <property type="match status" value="1"/>
</dbReference>
<feature type="domain" description="Rieske" evidence="5">
    <location>
        <begin position="20"/>
        <end position="115"/>
    </location>
</feature>
<evidence type="ECO:0000313" key="6">
    <source>
        <dbReference type="EMBL" id="ACY20676.1"/>
    </source>
</evidence>
<reference evidence="7" key="1">
    <citation type="submission" date="2009-10" db="EMBL/GenBank/DDBJ databases">
        <title>The complete chromosome of Gordonia bronchialis DSM 43247.</title>
        <authorList>
            <consortium name="US DOE Joint Genome Institute (JGI-PGF)"/>
            <person name="Lucas S."/>
            <person name="Copeland A."/>
            <person name="Lapidus A."/>
            <person name="Glavina del Rio T."/>
            <person name="Dalin E."/>
            <person name="Tice H."/>
            <person name="Bruce D."/>
            <person name="Goodwin L."/>
            <person name="Pitluck S."/>
            <person name="Kyrpides N."/>
            <person name="Mavromatis K."/>
            <person name="Ivanova N."/>
            <person name="Ovchinnikova G."/>
            <person name="Saunders E."/>
            <person name="Brettin T."/>
            <person name="Detter J.C."/>
            <person name="Han C."/>
            <person name="Larimer F."/>
            <person name="Land M."/>
            <person name="Hauser L."/>
            <person name="Markowitz V."/>
            <person name="Cheng J.-F."/>
            <person name="Hugenholtz P."/>
            <person name="Woyke T."/>
            <person name="Wu D."/>
            <person name="Jando M."/>
            <person name="Schneider S."/>
            <person name="Goeker M."/>
            <person name="Klenk H.-P."/>
            <person name="Eisen J.A."/>
        </authorList>
    </citation>
    <scope>NUCLEOTIDE SEQUENCE [LARGE SCALE GENOMIC DNA]</scope>
    <source>
        <strain evidence="7">ATCC 25592 / DSM 43247 / BCRC 13721 / JCM 3198 / KCTC 3076 / NBRC 16047 / NCTC 10667</strain>
    </source>
</reference>
<keyword evidence="3" id="KW-0408">Iron</keyword>
<dbReference type="PROSITE" id="PS51296">
    <property type="entry name" value="RIESKE"/>
    <property type="match status" value="1"/>
</dbReference>
<accession>D0L6B9</accession>
<gene>
    <name evidence="6" type="ordered locus">Gbro_1393</name>
</gene>
<dbReference type="Proteomes" id="UP000001219">
    <property type="component" value="Chromosome"/>
</dbReference>
<dbReference type="RefSeq" id="WP_012833246.1">
    <property type="nucleotide sequence ID" value="NC_013441.1"/>
</dbReference>